<evidence type="ECO:0000313" key="3">
    <source>
        <dbReference type="Proteomes" id="UP000321323"/>
    </source>
</evidence>
<dbReference type="Proteomes" id="UP000321323">
    <property type="component" value="Chromosome"/>
</dbReference>
<name>A0ABZ1URW9_9BURK</name>
<organism evidence="2 3">
    <name type="scientific">[Empedobacter] haloabium</name>
    <dbReference type="NCBI Taxonomy" id="592317"/>
    <lineage>
        <taxon>Bacteria</taxon>
        <taxon>Pseudomonadati</taxon>
        <taxon>Pseudomonadota</taxon>
        <taxon>Betaproteobacteria</taxon>
        <taxon>Burkholderiales</taxon>
        <taxon>Oxalobacteraceae</taxon>
        <taxon>Telluria group</taxon>
        <taxon>Telluria group incertae sedis</taxon>
    </lineage>
</organism>
<keyword evidence="3" id="KW-1185">Reference proteome</keyword>
<dbReference type="EMBL" id="CP136508">
    <property type="protein sequence ID" value="WUR14713.1"/>
    <property type="molecule type" value="Genomic_DNA"/>
</dbReference>
<evidence type="ECO:0000313" key="2">
    <source>
        <dbReference type="EMBL" id="WUR14713.1"/>
    </source>
</evidence>
<dbReference type="Gene3D" id="1.10.1220.10">
    <property type="entry name" value="Met repressor-like"/>
    <property type="match status" value="1"/>
</dbReference>
<dbReference type="Pfam" id="PF03869">
    <property type="entry name" value="Arc"/>
    <property type="match status" value="1"/>
</dbReference>
<dbReference type="InterPro" id="IPR010985">
    <property type="entry name" value="Ribbon_hlx_hlx"/>
</dbReference>
<proteinExistence type="predicted"/>
<feature type="domain" description="Arc-like DNA binding" evidence="1">
    <location>
        <begin position="12"/>
        <end position="52"/>
    </location>
</feature>
<gene>
    <name evidence="2" type="ORF">E7V67_006280</name>
</gene>
<protein>
    <submittedName>
        <fullName evidence="2">Arc family DNA-binding protein</fullName>
    </submittedName>
</protein>
<sequence>METEKTPRNPQTADKYIVRLPDGMREKISEIAKSNKRSMNAEIVSMLQQAMDDRASSVAGASLDIDALAEALASKLAARLKDTP</sequence>
<keyword evidence="2" id="KW-0238">DNA-binding</keyword>
<accession>A0ABZ1URW9</accession>
<reference evidence="2 3" key="1">
    <citation type="journal article" date="2019" name="Int. J. Syst. Evol. Microbiol.">
        <title>The Draft Whole-Genome Sequence of the Antibiotic Producer Empedobacter haloabium ATCC 31962 Provides Indications for Its Taxonomic Reclassification.</title>
        <authorList>
            <person name="Miess H."/>
            <person name="Arlt P."/>
            <person name="Apel A.K."/>
            <person name="Weber T."/>
            <person name="Nieselt K."/>
            <person name="Hanssen F."/>
            <person name="Czemmel S."/>
            <person name="Nahnsen S."/>
            <person name="Gross H."/>
        </authorList>
    </citation>
    <scope>NUCLEOTIDE SEQUENCE [LARGE SCALE GENOMIC DNA]</scope>
    <source>
        <strain evidence="2 3">ATCC 31962</strain>
    </source>
</reference>
<evidence type="ECO:0000259" key="1">
    <source>
        <dbReference type="Pfam" id="PF03869"/>
    </source>
</evidence>
<dbReference type="InterPro" id="IPR005569">
    <property type="entry name" value="Arc_DNA-bd_dom"/>
</dbReference>
<dbReference type="InterPro" id="IPR013321">
    <property type="entry name" value="Arc_rbn_hlx_hlx"/>
</dbReference>
<dbReference type="SUPFAM" id="SSF47598">
    <property type="entry name" value="Ribbon-helix-helix"/>
    <property type="match status" value="1"/>
</dbReference>
<dbReference type="GO" id="GO:0003677">
    <property type="term" value="F:DNA binding"/>
    <property type="evidence" value="ECO:0007669"/>
    <property type="project" value="UniProtKB-KW"/>
</dbReference>